<comment type="caution">
    <text evidence="2">The sequence shown here is derived from an EMBL/GenBank/DDBJ whole genome shotgun (WGS) entry which is preliminary data.</text>
</comment>
<dbReference type="EMBL" id="CAJNAU010000218">
    <property type="protein sequence ID" value="CAE6867584.1"/>
    <property type="molecule type" value="Genomic_DNA"/>
</dbReference>
<feature type="signal peptide" evidence="1">
    <location>
        <begin position="1"/>
        <end position="19"/>
    </location>
</feature>
<evidence type="ECO:0000256" key="1">
    <source>
        <dbReference type="SAM" id="SignalP"/>
    </source>
</evidence>
<evidence type="ECO:0000313" key="3">
    <source>
        <dbReference type="Proteomes" id="UP000674425"/>
    </source>
</evidence>
<evidence type="ECO:0008006" key="4">
    <source>
        <dbReference type="Google" id="ProtNLM"/>
    </source>
</evidence>
<evidence type="ECO:0000313" key="2">
    <source>
        <dbReference type="EMBL" id="CAE6867584.1"/>
    </source>
</evidence>
<name>A0ABN7NDL0_9BURK</name>
<keyword evidence="3" id="KW-1185">Reference proteome</keyword>
<organism evidence="2 3">
    <name type="scientific">Paraburkholderia aspalathi</name>
    <dbReference type="NCBI Taxonomy" id="1324617"/>
    <lineage>
        <taxon>Bacteria</taxon>
        <taxon>Pseudomonadati</taxon>
        <taxon>Pseudomonadota</taxon>
        <taxon>Betaproteobacteria</taxon>
        <taxon>Burkholderiales</taxon>
        <taxon>Burkholderiaceae</taxon>
        <taxon>Paraburkholderia</taxon>
    </lineage>
</organism>
<keyword evidence="1" id="KW-0732">Signal</keyword>
<reference evidence="2 3" key="1">
    <citation type="submission" date="2021-02" db="EMBL/GenBank/DDBJ databases">
        <authorList>
            <person name="Vanwijnsberghe S."/>
        </authorList>
    </citation>
    <scope>NUCLEOTIDE SEQUENCE [LARGE SCALE GENOMIC DNA]</scope>
    <source>
        <strain evidence="2 3">R-69658</strain>
    </source>
</reference>
<sequence>MFVNAFVAYRSSCVAAAMAAAEPVFEIEPALSVTLLPTIVAVLVSDALCVVTVSPSRRPSFVIALLALTVVLAEFRSAPA</sequence>
<dbReference type="Proteomes" id="UP000674425">
    <property type="component" value="Unassembled WGS sequence"/>
</dbReference>
<proteinExistence type="predicted"/>
<feature type="chain" id="PRO_5045751772" description="Secreted peptide" evidence="1">
    <location>
        <begin position="20"/>
        <end position="80"/>
    </location>
</feature>
<accession>A0ABN7NDL0</accession>
<protein>
    <recommendedName>
        <fullName evidence="4">Secreted peptide</fullName>
    </recommendedName>
</protein>
<gene>
    <name evidence="2" type="ORF">R69658_07953</name>
</gene>